<dbReference type="RefSeq" id="WP_186441696.1">
    <property type="nucleotide sequence ID" value="NZ_LT828563.1"/>
</dbReference>
<dbReference type="InterPro" id="IPR016032">
    <property type="entry name" value="Sig_transdc_resp-reg_C-effctor"/>
</dbReference>
<evidence type="ECO:0000259" key="4">
    <source>
        <dbReference type="PROSITE" id="PS50043"/>
    </source>
</evidence>
<dbReference type="PANTHER" id="PTHR44688">
    <property type="entry name" value="DNA-BINDING TRANSCRIPTIONAL ACTIVATOR DEVR_DOSR"/>
    <property type="match status" value="1"/>
</dbReference>
<proteinExistence type="predicted"/>
<sequence length="193" mass="21910">MNQNLHGSQKNIPFLSDSVKRSSLSEREALLANELARKNSELENLQRIHNSVSVELLETNKAIATLIRKYEKISHQKEHDIAIRIEQGILPMLVSLRGEAKPNDTLALELDMVIAQVKSLVRELNHGPDGLNELTPTEMKVAVLIRDGETSQQIAERLYISESTVKTHRKNIRNKLNIRQKKMNLSEHLGDII</sequence>
<keyword evidence="2" id="KW-0238">DNA-binding</keyword>
<dbReference type="PRINTS" id="PR00038">
    <property type="entry name" value="HTHLUXR"/>
</dbReference>
<dbReference type="InterPro" id="IPR000792">
    <property type="entry name" value="Tscrpt_reg_LuxR_C"/>
</dbReference>
<dbReference type="EMBL" id="FWEV01000153">
    <property type="protein sequence ID" value="SLM30639.1"/>
    <property type="molecule type" value="Genomic_DNA"/>
</dbReference>
<dbReference type="PANTHER" id="PTHR44688:SF16">
    <property type="entry name" value="DNA-BINDING TRANSCRIPTIONAL ACTIVATOR DEVR_DOSR"/>
    <property type="match status" value="1"/>
</dbReference>
<dbReference type="PROSITE" id="PS50043">
    <property type="entry name" value="HTH_LUXR_2"/>
    <property type="match status" value="1"/>
</dbReference>
<dbReference type="PROSITE" id="PS00622">
    <property type="entry name" value="HTH_LUXR_1"/>
    <property type="match status" value="1"/>
</dbReference>
<evidence type="ECO:0000313" key="6">
    <source>
        <dbReference type="Proteomes" id="UP000191931"/>
    </source>
</evidence>
<dbReference type="Proteomes" id="UP000191931">
    <property type="component" value="Unassembled WGS sequence"/>
</dbReference>
<keyword evidence="6" id="KW-1185">Reference proteome</keyword>
<feature type="domain" description="HTH luxR-type" evidence="4">
    <location>
        <begin position="127"/>
        <end position="192"/>
    </location>
</feature>
<protein>
    <recommendedName>
        <fullName evidence="4">HTH luxR-type domain-containing protein</fullName>
    </recommendedName>
</protein>
<accession>A0A1W1HDT7</accession>
<dbReference type="InterPro" id="IPR036388">
    <property type="entry name" value="WH-like_DNA-bd_sf"/>
</dbReference>
<gene>
    <name evidence="5" type="ORF">MTBBW1_2360022</name>
</gene>
<reference evidence="5 6" key="1">
    <citation type="submission" date="2017-03" db="EMBL/GenBank/DDBJ databases">
        <authorList>
            <person name="Afonso C.L."/>
            <person name="Miller P.J."/>
            <person name="Scott M.A."/>
            <person name="Spackman E."/>
            <person name="Goraichik I."/>
            <person name="Dimitrov K.M."/>
            <person name="Suarez D.L."/>
            <person name="Swayne D.E."/>
        </authorList>
    </citation>
    <scope>NUCLEOTIDE SEQUENCE [LARGE SCALE GENOMIC DNA]</scope>
    <source>
        <strain evidence="5">PRJEB14757</strain>
    </source>
</reference>
<evidence type="ECO:0000256" key="1">
    <source>
        <dbReference type="ARBA" id="ARBA00023015"/>
    </source>
</evidence>
<dbReference type="SUPFAM" id="SSF46894">
    <property type="entry name" value="C-terminal effector domain of the bipartite response regulators"/>
    <property type="match status" value="1"/>
</dbReference>
<dbReference type="GO" id="GO:0003677">
    <property type="term" value="F:DNA binding"/>
    <property type="evidence" value="ECO:0007669"/>
    <property type="project" value="UniProtKB-KW"/>
</dbReference>
<evidence type="ECO:0000256" key="3">
    <source>
        <dbReference type="ARBA" id="ARBA00023163"/>
    </source>
</evidence>
<evidence type="ECO:0000256" key="2">
    <source>
        <dbReference type="ARBA" id="ARBA00023125"/>
    </source>
</evidence>
<dbReference type="Pfam" id="PF00196">
    <property type="entry name" value="GerE"/>
    <property type="match status" value="1"/>
</dbReference>
<dbReference type="STRING" id="1246637.MTBBW1_2360022"/>
<name>A0A1W1HDT7_9BACT</name>
<dbReference type="GO" id="GO:0006355">
    <property type="term" value="P:regulation of DNA-templated transcription"/>
    <property type="evidence" value="ECO:0007669"/>
    <property type="project" value="InterPro"/>
</dbReference>
<evidence type="ECO:0000313" key="5">
    <source>
        <dbReference type="EMBL" id="SLM30639.1"/>
    </source>
</evidence>
<organism evidence="5 6">
    <name type="scientific">Desulfamplus magnetovallimortis</name>
    <dbReference type="NCBI Taxonomy" id="1246637"/>
    <lineage>
        <taxon>Bacteria</taxon>
        <taxon>Pseudomonadati</taxon>
        <taxon>Thermodesulfobacteriota</taxon>
        <taxon>Desulfobacteria</taxon>
        <taxon>Desulfobacterales</taxon>
        <taxon>Desulfobacteraceae</taxon>
        <taxon>Desulfamplus</taxon>
    </lineage>
</organism>
<dbReference type="CDD" id="cd06170">
    <property type="entry name" value="LuxR_C_like"/>
    <property type="match status" value="1"/>
</dbReference>
<dbReference type="Gene3D" id="1.10.10.10">
    <property type="entry name" value="Winged helix-like DNA-binding domain superfamily/Winged helix DNA-binding domain"/>
    <property type="match status" value="1"/>
</dbReference>
<dbReference type="AlphaFoldDB" id="A0A1W1HDT7"/>
<keyword evidence="1" id="KW-0805">Transcription regulation</keyword>
<dbReference type="SMART" id="SM00421">
    <property type="entry name" value="HTH_LUXR"/>
    <property type="match status" value="1"/>
</dbReference>
<keyword evidence="3" id="KW-0804">Transcription</keyword>